<dbReference type="Pfam" id="PF09084">
    <property type="entry name" value="NMT1"/>
    <property type="match status" value="1"/>
</dbReference>
<comment type="caution">
    <text evidence="5">The sequence shown here is derived from an EMBL/GenBank/DDBJ whole genome shotgun (WGS) entry which is preliminary data.</text>
</comment>
<dbReference type="AlphaFoldDB" id="A0A242MBD4"/>
<evidence type="ECO:0000313" key="5">
    <source>
        <dbReference type="EMBL" id="OTP68449.1"/>
    </source>
</evidence>
<evidence type="ECO:0000256" key="1">
    <source>
        <dbReference type="ARBA" id="ARBA00004418"/>
    </source>
</evidence>
<dbReference type="Proteomes" id="UP000195221">
    <property type="component" value="Unassembled WGS sequence"/>
</dbReference>
<dbReference type="GO" id="GO:0042597">
    <property type="term" value="C:periplasmic space"/>
    <property type="evidence" value="ECO:0007669"/>
    <property type="project" value="UniProtKB-SubCell"/>
</dbReference>
<organism evidence="5 6">
    <name type="scientific">Caballeronia sordidicola</name>
    <name type="common">Burkholderia sordidicola</name>
    <dbReference type="NCBI Taxonomy" id="196367"/>
    <lineage>
        <taxon>Bacteria</taxon>
        <taxon>Pseudomonadati</taxon>
        <taxon>Pseudomonadota</taxon>
        <taxon>Betaproteobacteria</taxon>
        <taxon>Burkholderiales</taxon>
        <taxon>Burkholderiaceae</taxon>
        <taxon>Caballeronia</taxon>
    </lineage>
</organism>
<comment type="similarity">
    <text evidence="2">Belongs to the bacterial solute-binding protein SsuA/TauA family.</text>
</comment>
<protein>
    <submittedName>
        <fullName evidence="5">ABC-type nitrate/sulfonate/bicarbonate transport system, periplasmic component</fullName>
    </submittedName>
</protein>
<evidence type="ECO:0000256" key="3">
    <source>
        <dbReference type="ARBA" id="ARBA00022729"/>
    </source>
</evidence>
<gene>
    <name evidence="5" type="ORF">PAMC26577_34085</name>
</gene>
<proteinExistence type="inferred from homology"/>
<evidence type="ECO:0000313" key="6">
    <source>
        <dbReference type="Proteomes" id="UP000195221"/>
    </source>
</evidence>
<reference evidence="5 6" key="1">
    <citation type="submission" date="2017-03" db="EMBL/GenBank/DDBJ databases">
        <title>Genome analysis of strain PAMC 26577.</title>
        <authorList>
            <person name="Oh H.-M."/>
            <person name="Yang J.-A."/>
        </authorList>
    </citation>
    <scope>NUCLEOTIDE SEQUENCE [LARGE SCALE GENOMIC DNA]</scope>
    <source>
        <strain evidence="5 6">PAMC 26577</strain>
    </source>
</reference>
<accession>A0A242MBD4</accession>
<dbReference type="GO" id="GO:0042918">
    <property type="term" value="P:alkanesulfonate transmembrane transport"/>
    <property type="evidence" value="ECO:0007669"/>
    <property type="project" value="TreeGrafter"/>
</dbReference>
<sequence length="338" mass="35945">MGIEKMKCFDLFRRAVLSAVIAGGTTLGAVQAAHAEPMRIGYWTSGVSLGFGAVLEAQKFLQQRGLDVTFVHFSDVNAPNRALAANAIHFAFAAPASAVFSTAAEGVPLKIVLATQPADVEFVAPEDSPIKSLADLRRKKVGMSPPGSSVASIATAVLQGNNGIKPTDFSIVPGNEGRLAQFLVQKQVDAAALRSVTIAQLKELKVKRLGSFGGEWKKLTKSDATPYIGVSAIRADYLKQHPQDVAKLIAGMRTALQWGAAHQGDVAAILQKSANLPAEDAQAYAARWSDINRVTFEPIDLETLKREHQIFVDGGVIKGALPADLFDTAPYAASKSIQ</sequence>
<dbReference type="PANTHER" id="PTHR30024:SF47">
    <property type="entry name" value="TAURINE-BINDING PERIPLASMIC PROTEIN"/>
    <property type="match status" value="1"/>
</dbReference>
<dbReference type="PANTHER" id="PTHR30024">
    <property type="entry name" value="ALIPHATIC SULFONATES-BINDING PROTEIN-RELATED"/>
    <property type="match status" value="1"/>
</dbReference>
<comment type="subcellular location">
    <subcellularLocation>
        <location evidence="1">Periplasm</location>
    </subcellularLocation>
</comment>
<feature type="domain" description="SsuA/THI5-like" evidence="4">
    <location>
        <begin position="58"/>
        <end position="263"/>
    </location>
</feature>
<dbReference type="SUPFAM" id="SSF53850">
    <property type="entry name" value="Periplasmic binding protein-like II"/>
    <property type="match status" value="1"/>
</dbReference>
<dbReference type="InterPro" id="IPR015168">
    <property type="entry name" value="SsuA/THI5"/>
</dbReference>
<name>A0A242MBD4_CABSO</name>
<keyword evidence="3" id="KW-0732">Signal</keyword>
<dbReference type="Gene3D" id="3.40.190.10">
    <property type="entry name" value="Periplasmic binding protein-like II"/>
    <property type="match status" value="2"/>
</dbReference>
<evidence type="ECO:0000259" key="4">
    <source>
        <dbReference type="Pfam" id="PF09084"/>
    </source>
</evidence>
<dbReference type="EMBL" id="NBTZ01000132">
    <property type="protein sequence ID" value="OTP68449.1"/>
    <property type="molecule type" value="Genomic_DNA"/>
</dbReference>
<evidence type="ECO:0000256" key="2">
    <source>
        <dbReference type="ARBA" id="ARBA00010742"/>
    </source>
</evidence>